<protein>
    <submittedName>
        <fullName evidence="1">Uncharacterized protein</fullName>
    </submittedName>
</protein>
<evidence type="ECO:0000313" key="1">
    <source>
        <dbReference type="EMBL" id="RDD64693.1"/>
    </source>
</evidence>
<reference evidence="1 2" key="1">
    <citation type="submission" date="2018-07" db="EMBL/GenBank/DDBJ databases">
        <title>Thalassococcus profundi sp. nov., a marine bacterium isolated from deep seawater of Okinawa Trough.</title>
        <authorList>
            <person name="Yu M."/>
        </authorList>
    </citation>
    <scope>NUCLEOTIDE SEQUENCE [LARGE SCALE GENOMIC DNA]</scope>
    <source>
        <strain evidence="1 2">WRAS1</strain>
    </source>
</reference>
<keyword evidence="2" id="KW-1185">Reference proteome</keyword>
<gene>
    <name evidence="1" type="ORF">DU478_19020</name>
</gene>
<name>A0A369THC2_9RHOB</name>
<comment type="caution">
    <text evidence="1">The sequence shown here is derived from an EMBL/GenBank/DDBJ whole genome shotgun (WGS) entry which is preliminary data.</text>
</comment>
<accession>A0A369THC2</accession>
<dbReference type="EMBL" id="QPMK01000019">
    <property type="protein sequence ID" value="RDD64693.1"/>
    <property type="molecule type" value="Genomic_DNA"/>
</dbReference>
<dbReference type="AlphaFoldDB" id="A0A369THC2"/>
<sequence length="25" mass="3014">MLVPKMKCKDCNRVPIRPSRWLLTK</sequence>
<evidence type="ECO:0000313" key="2">
    <source>
        <dbReference type="Proteomes" id="UP000253977"/>
    </source>
</evidence>
<dbReference type="Proteomes" id="UP000253977">
    <property type="component" value="Unassembled WGS sequence"/>
</dbReference>
<organism evidence="1 2">
    <name type="scientific">Thalassococcus profundi</name>
    <dbReference type="NCBI Taxonomy" id="2282382"/>
    <lineage>
        <taxon>Bacteria</taxon>
        <taxon>Pseudomonadati</taxon>
        <taxon>Pseudomonadota</taxon>
        <taxon>Alphaproteobacteria</taxon>
        <taxon>Rhodobacterales</taxon>
        <taxon>Roseobacteraceae</taxon>
        <taxon>Thalassococcus</taxon>
    </lineage>
</organism>
<proteinExistence type="predicted"/>